<keyword evidence="5 7" id="KW-0413">Isomerase</keyword>
<dbReference type="HAMAP" id="MF_00258">
    <property type="entry name" value="Glu_racemase"/>
    <property type="match status" value="1"/>
</dbReference>
<dbReference type="InterPro" id="IPR004391">
    <property type="entry name" value="Glu_race"/>
</dbReference>
<dbReference type="GO" id="GO:0008881">
    <property type="term" value="F:glutamate racemase activity"/>
    <property type="evidence" value="ECO:0007669"/>
    <property type="project" value="UniProtKB-UniRule"/>
</dbReference>
<dbReference type="InterPro" id="IPR001920">
    <property type="entry name" value="Asp/Glu_race"/>
</dbReference>
<dbReference type="GO" id="GO:0008360">
    <property type="term" value="P:regulation of cell shape"/>
    <property type="evidence" value="ECO:0007669"/>
    <property type="project" value="UniProtKB-KW"/>
</dbReference>
<evidence type="ECO:0000256" key="2">
    <source>
        <dbReference type="ARBA" id="ARBA00013090"/>
    </source>
</evidence>
<dbReference type="GO" id="GO:0009252">
    <property type="term" value="P:peptidoglycan biosynthetic process"/>
    <property type="evidence" value="ECO:0007669"/>
    <property type="project" value="UniProtKB-UniRule"/>
</dbReference>
<dbReference type="UniPathway" id="UPA00219"/>
<feature type="binding site" evidence="7">
    <location>
        <begin position="42"/>
        <end position="43"/>
    </location>
    <ligand>
        <name>substrate</name>
    </ligand>
</feature>
<comment type="catalytic activity">
    <reaction evidence="1 7">
        <text>L-glutamate = D-glutamate</text>
        <dbReference type="Rhea" id="RHEA:12813"/>
        <dbReference type="ChEBI" id="CHEBI:29985"/>
        <dbReference type="ChEBI" id="CHEBI:29986"/>
        <dbReference type="EC" id="5.1.1.3"/>
    </reaction>
</comment>
<keyword evidence="9" id="KW-1185">Reference proteome</keyword>
<dbReference type="PROSITE" id="PS00924">
    <property type="entry name" value="ASP_GLU_RACEMASE_2"/>
    <property type="match status" value="1"/>
</dbReference>
<dbReference type="RefSeq" id="WP_090224544.1">
    <property type="nucleotide sequence ID" value="NZ_FOZP01000003.1"/>
</dbReference>
<feature type="binding site" evidence="7">
    <location>
        <begin position="74"/>
        <end position="75"/>
    </location>
    <ligand>
        <name>substrate</name>
    </ligand>
</feature>
<feature type="active site" description="Proton donor/acceptor" evidence="7">
    <location>
        <position position="73"/>
    </location>
</feature>
<dbReference type="PANTHER" id="PTHR21198">
    <property type="entry name" value="GLUTAMATE RACEMASE"/>
    <property type="match status" value="1"/>
</dbReference>
<dbReference type="InterPro" id="IPR015942">
    <property type="entry name" value="Asp/Glu/hydantoin_racemase"/>
</dbReference>
<proteinExistence type="inferred from homology"/>
<dbReference type="AlphaFoldDB" id="A0A1I6Q7J8"/>
<dbReference type="FunFam" id="3.40.50.1860:FF:000001">
    <property type="entry name" value="Glutamate racemase"/>
    <property type="match status" value="1"/>
</dbReference>
<dbReference type="EC" id="5.1.1.3" evidence="2 7"/>
<dbReference type="STRING" id="593133.SAMN04488006_1569"/>
<dbReference type="GO" id="GO:0071555">
    <property type="term" value="P:cell wall organization"/>
    <property type="evidence" value="ECO:0007669"/>
    <property type="project" value="UniProtKB-KW"/>
</dbReference>
<feature type="active site" description="Proton donor/acceptor" evidence="7">
    <location>
        <position position="183"/>
    </location>
</feature>
<dbReference type="PANTHER" id="PTHR21198:SF3">
    <property type="entry name" value="GLUTAMATE RACEMASE"/>
    <property type="match status" value="1"/>
</dbReference>
<keyword evidence="6 7" id="KW-0961">Cell wall biogenesis/degradation</keyword>
<dbReference type="OrthoDB" id="9801055at2"/>
<dbReference type="EMBL" id="FOZP01000003">
    <property type="protein sequence ID" value="SFS48338.1"/>
    <property type="molecule type" value="Genomic_DNA"/>
</dbReference>
<name>A0A1I6Q7J8_9FLAO</name>
<sequence>MNTQPIGLFDSGIGGTSIWKEVIKLLPNENTLYLADSKNAPYGEKTSDEIIALSVKNTEYLLSKGCKLIIVACNTATTNAIDYLRATYNVPFIGIEPAIKPAALFSKTGAIGILATKGTLSSKLFEKTANEYTKNITKIEQDGEGLVPLIEAGKINSPQLINLLTTYLKPMLNFNIDHLVLGCTHYPYLIPQIQKILGEQVKIIDSGEAVAKQTKAILEKNNLLNTLSKSATKQPTHQLFSNININILAQLIKDVPVQYTVEKLDF</sequence>
<evidence type="ECO:0000256" key="4">
    <source>
        <dbReference type="ARBA" id="ARBA00022984"/>
    </source>
</evidence>
<dbReference type="NCBIfam" id="TIGR00067">
    <property type="entry name" value="glut_race"/>
    <property type="match status" value="1"/>
</dbReference>
<dbReference type="Proteomes" id="UP000199312">
    <property type="component" value="Unassembled WGS sequence"/>
</dbReference>
<feature type="binding site" evidence="7">
    <location>
        <begin position="184"/>
        <end position="185"/>
    </location>
    <ligand>
        <name>substrate</name>
    </ligand>
</feature>
<evidence type="ECO:0000256" key="7">
    <source>
        <dbReference type="HAMAP-Rule" id="MF_00258"/>
    </source>
</evidence>
<accession>A0A1I6Q7J8</accession>
<dbReference type="InterPro" id="IPR018187">
    <property type="entry name" value="Asp/Glu_racemase_AS_1"/>
</dbReference>
<dbReference type="PROSITE" id="PS00923">
    <property type="entry name" value="ASP_GLU_RACEMASE_1"/>
    <property type="match status" value="1"/>
</dbReference>
<comment type="function">
    <text evidence="7">Provides the (R)-glutamate required for cell wall biosynthesis.</text>
</comment>
<evidence type="ECO:0000256" key="6">
    <source>
        <dbReference type="ARBA" id="ARBA00023316"/>
    </source>
</evidence>
<reference evidence="9" key="1">
    <citation type="submission" date="2016-10" db="EMBL/GenBank/DDBJ databases">
        <authorList>
            <person name="Varghese N."/>
            <person name="Submissions S."/>
        </authorList>
    </citation>
    <scope>NUCLEOTIDE SEQUENCE [LARGE SCALE GENOMIC DNA]</scope>
    <source>
        <strain evidence="9">DSM 24450</strain>
    </source>
</reference>
<gene>
    <name evidence="7" type="primary">murI</name>
    <name evidence="8" type="ORF">SAMN04488006_1569</name>
</gene>
<evidence type="ECO:0000313" key="8">
    <source>
        <dbReference type="EMBL" id="SFS48338.1"/>
    </source>
</evidence>
<comment type="pathway">
    <text evidence="7">Cell wall biogenesis; peptidoglycan biosynthesis.</text>
</comment>
<dbReference type="Gene3D" id="3.40.50.1860">
    <property type="match status" value="2"/>
</dbReference>
<evidence type="ECO:0000256" key="3">
    <source>
        <dbReference type="ARBA" id="ARBA00022960"/>
    </source>
</evidence>
<protein>
    <recommendedName>
        <fullName evidence="2 7">Glutamate racemase</fullName>
        <ecNumber evidence="2 7">5.1.1.3</ecNumber>
    </recommendedName>
</protein>
<evidence type="ECO:0000313" key="9">
    <source>
        <dbReference type="Proteomes" id="UP000199312"/>
    </source>
</evidence>
<dbReference type="SUPFAM" id="SSF53681">
    <property type="entry name" value="Aspartate/glutamate racemase"/>
    <property type="match status" value="2"/>
</dbReference>
<keyword evidence="4 7" id="KW-0573">Peptidoglycan synthesis</keyword>
<keyword evidence="3 7" id="KW-0133">Cell shape</keyword>
<comment type="similarity">
    <text evidence="7">Belongs to the aspartate/glutamate racemases family.</text>
</comment>
<evidence type="ECO:0000256" key="5">
    <source>
        <dbReference type="ARBA" id="ARBA00023235"/>
    </source>
</evidence>
<evidence type="ECO:0000256" key="1">
    <source>
        <dbReference type="ARBA" id="ARBA00001602"/>
    </source>
</evidence>
<dbReference type="InterPro" id="IPR033134">
    <property type="entry name" value="Asp/Glu_racemase_AS_2"/>
</dbReference>
<feature type="binding site" evidence="7">
    <location>
        <begin position="10"/>
        <end position="11"/>
    </location>
    <ligand>
        <name>substrate</name>
    </ligand>
</feature>
<organism evidence="8 9">
    <name type="scientific">Lutibacter maritimus</name>
    <dbReference type="NCBI Taxonomy" id="593133"/>
    <lineage>
        <taxon>Bacteria</taxon>
        <taxon>Pseudomonadati</taxon>
        <taxon>Bacteroidota</taxon>
        <taxon>Flavobacteriia</taxon>
        <taxon>Flavobacteriales</taxon>
        <taxon>Flavobacteriaceae</taxon>
        <taxon>Lutibacter</taxon>
    </lineage>
</organism>
<dbReference type="Pfam" id="PF01177">
    <property type="entry name" value="Asp_Glu_race"/>
    <property type="match status" value="1"/>
</dbReference>